<reference evidence="1" key="1">
    <citation type="submission" date="2018-02" db="EMBL/GenBank/DDBJ databases">
        <title>Rhizophora mucronata_Transcriptome.</title>
        <authorList>
            <person name="Meera S.P."/>
            <person name="Sreeshan A."/>
            <person name="Augustine A."/>
        </authorList>
    </citation>
    <scope>NUCLEOTIDE SEQUENCE</scope>
    <source>
        <tissue evidence="1">Leaf</tissue>
    </source>
</reference>
<proteinExistence type="predicted"/>
<dbReference type="EMBL" id="GGEC01062794">
    <property type="protein sequence ID" value="MBX43278.1"/>
    <property type="molecule type" value="Transcribed_RNA"/>
</dbReference>
<accession>A0A2P2NLB4</accession>
<sequence length="23" mass="2667">MPSLLCLSTIRGVVEIVRFTWFV</sequence>
<name>A0A2P2NLB4_RHIMU</name>
<dbReference type="AlphaFoldDB" id="A0A2P2NLB4"/>
<evidence type="ECO:0000313" key="1">
    <source>
        <dbReference type="EMBL" id="MBX43278.1"/>
    </source>
</evidence>
<organism evidence="1">
    <name type="scientific">Rhizophora mucronata</name>
    <name type="common">Asiatic mangrove</name>
    <dbReference type="NCBI Taxonomy" id="61149"/>
    <lineage>
        <taxon>Eukaryota</taxon>
        <taxon>Viridiplantae</taxon>
        <taxon>Streptophyta</taxon>
        <taxon>Embryophyta</taxon>
        <taxon>Tracheophyta</taxon>
        <taxon>Spermatophyta</taxon>
        <taxon>Magnoliopsida</taxon>
        <taxon>eudicotyledons</taxon>
        <taxon>Gunneridae</taxon>
        <taxon>Pentapetalae</taxon>
        <taxon>rosids</taxon>
        <taxon>fabids</taxon>
        <taxon>Malpighiales</taxon>
        <taxon>Rhizophoraceae</taxon>
        <taxon>Rhizophora</taxon>
    </lineage>
</organism>
<protein>
    <submittedName>
        <fullName evidence="1">Uncharacterized protein</fullName>
    </submittedName>
</protein>